<dbReference type="EMBL" id="BMQC01000009">
    <property type="protein sequence ID" value="GGK34193.1"/>
    <property type="molecule type" value="Genomic_DNA"/>
</dbReference>
<comment type="caution">
    <text evidence="11">The sequence shown here is derived from an EMBL/GenBank/DDBJ whole genome shotgun (WGS) entry which is preliminary data.</text>
</comment>
<evidence type="ECO:0000256" key="3">
    <source>
        <dbReference type="ARBA" id="ARBA00012054"/>
    </source>
</evidence>
<dbReference type="CDD" id="cd02021">
    <property type="entry name" value="GntK"/>
    <property type="match status" value="1"/>
</dbReference>
<evidence type="ECO:0000256" key="6">
    <source>
        <dbReference type="ARBA" id="ARBA00022777"/>
    </source>
</evidence>
<reference evidence="11" key="1">
    <citation type="journal article" date="2014" name="Int. J. Syst. Evol. Microbiol.">
        <title>Complete genome sequence of Corynebacterium casei LMG S-19264T (=DSM 44701T), isolated from a smear-ripened cheese.</title>
        <authorList>
            <consortium name="US DOE Joint Genome Institute (JGI-PGF)"/>
            <person name="Walter F."/>
            <person name="Albersmeier A."/>
            <person name="Kalinowski J."/>
            <person name="Ruckert C."/>
        </authorList>
    </citation>
    <scope>NUCLEOTIDE SEQUENCE</scope>
    <source>
        <strain evidence="11">JCM 3091</strain>
    </source>
</reference>
<keyword evidence="8" id="KW-0311">Gluconate utilization</keyword>
<dbReference type="GO" id="GO:0046316">
    <property type="term" value="F:gluconokinase activity"/>
    <property type="evidence" value="ECO:0007669"/>
    <property type="project" value="UniProtKB-EC"/>
</dbReference>
<evidence type="ECO:0000256" key="10">
    <source>
        <dbReference type="RuleBase" id="RU363066"/>
    </source>
</evidence>
<dbReference type="FunFam" id="3.40.50.300:FF:000522">
    <property type="entry name" value="Gluconokinase"/>
    <property type="match status" value="1"/>
</dbReference>
<keyword evidence="7 10" id="KW-0067">ATP-binding</keyword>
<dbReference type="AlphaFoldDB" id="A0A8J3FIY6"/>
<dbReference type="PANTHER" id="PTHR43442:SF3">
    <property type="entry name" value="GLUCONOKINASE-RELATED"/>
    <property type="match status" value="1"/>
</dbReference>
<sequence>MDVRSPHPAADNPPGTVTVVMGVAGSGKTTVGRLLADRLRVPYADGDDFHPAANVARMRAGHALTDADRAPWLAALGRWIDARGATGGVVSCSGLRRAYRDALRRDRPRVRLVLLTGDPDLLARRIAGRRDHFMAPAMLAGQLATLEPPEPDEPVLQVDVAPPPAVLVARIADWLAAPVSPPAAAGTPPVRPPAR</sequence>
<evidence type="ECO:0000256" key="4">
    <source>
        <dbReference type="ARBA" id="ARBA00022679"/>
    </source>
</evidence>
<evidence type="ECO:0000256" key="7">
    <source>
        <dbReference type="ARBA" id="ARBA00022840"/>
    </source>
</evidence>
<evidence type="ECO:0000313" key="12">
    <source>
        <dbReference type="Proteomes" id="UP000662200"/>
    </source>
</evidence>
<dbReference type="InterPro" id="IPR027417">
    <property type="entry name" value="P-loop_NTPase"/>
</dbReference>
<evidence type="ECO:0000313" key="11">
    <source>
        <dbReference type="EMBL" id="GGK34193.1"/>
    </source>
</evidence>
<keyword evidence="6 10" id="KW-0418">Kinase</keyword>
<keyword evidence="5 10" id="KW-0547">Nucleotide-binding</keyword>
<evidence type="ECO:0000256" key="1">
    <source>
        <dbReference type="ARBA" id="ARBA00004761"/>
    </source>
</evidence>
<protein>
    <recommendedName>
        <fullName evidence="3 10">Gluconokinase</fullName>
        <ecNumber evidence="3 10">2.7.1.12</ecNumber>
    </recommendedName>
</protein>
<dbReference type="Gene3D" id="3.40.50.300">
    <property type="entry name" value="P-loop containing nucleotide triphosphate hydrolases"/>
    <property type="match status" value="1"/>
</dbReference>
<dbReference type="EC" id="2.7.1.12" evidence="3 10"/>
<dbReference type="InterPro" id="IPR006001">
    <property type="entry name" value="Therm_gnt_kin"/>
</dbReference>
<evidence type="ECO:0000256" key="9">
    <source>
        <dbReference type="ARBA" id="ARBA00048090"/>
    </source>
</evidence>
<evidence type="ECO:0000256" key="5">
    <source>
        <dbReference type="ARBA" id="ARBA00022741"/>
    </source>
</evidence>
<name>A0A8J3FIY6_9ACTN</name>
<dbReference type="PANTHER" id="PTHR43442">
    <property type="entry name" value="GLUCONOKINASE-RELATED"/>
    <property type="match status" value="1"/>
</dbReference>
<reference evidence="11" key="2">
    <citation type="submission" date="2020-09" db="EMBL/GenBank/DDBJ databases">
        <authorList>
            <person name="Sun Q."/>
            <person name="Ohkuma M."/>
        </authorList>
    </citation>
    <scope>NUCLEOTIDE SEQUENCE</scope>
    <source>
        <strain evidence="11">JCM 3091</strain>
    </source>
</reference>
<keyword evidence="4 10" id="KW-0808">Transferase</keyword>
<keyword evidence="12" id="KW-1185">Reference proteome</keyword>
<comment type="catalytic activity">
    <reaction evidence="9 10">
        <text>D-gluconate + ATP = 6-phospho-D-gluconate + ADP + H(+)</text>
        <dbReference type="Rhea" id="RHEA:19433"/>
        <dbReference type="ChEBI" id="CHEBI:15378"/>
        <dbReference type="ChEBI" id="CHEBI:18391"/>
        <dbReference type="ChEBI" id="CHEBI:30616"/>
        <dbReference type="ChEBI" id="CHEBI:58759"/>
        <dbReference type="ChEBI" id="CHEBI:456216"/>
        <dbReference type="EC" id="2.7.1.12"/>
    </reaction>
</comment>
<dbReference type="Pfam" id="PF01202">
    <property type="entry name" value="SKI"/>
    <property type="match status" value="1"/>
</dbReference>
<gene>
    <name evidence="11" type="ORF">GCM10010124_28500</name>
</gene>
<dbReference type="NCBIfam" id="TIGR01313">
    <property type="entry name" value="therm_gnt_kin"/>
    <property type="match status" value="1"/>
</dbReference>
<dbReference type="Proteomes" id="UP000662200">
    <property type="component" value="Unassembled WGS sequence"/>
</dbReference>
<evidence type="ECO:0000256" key="8">
    <source>
        <dbReference type="ARBA" id="ARBA00023064"/>
    </source>
</evidence>
<dbReference type="SUPFAM" id="SSF52540">
    <property type="entry name" value="P-loop containing nucleoside triphosphate hydrolases"/>
    <property type="match status" value="1"/>
</dbReference>
<organism evidence="11 12">
    <name type="scientific">Pilimelia terevasa</name>
    <dbReference type="NCBI Taxonomy" id="53372"/>
    <lineage>
        <taxon>Bacteria</taxon>
        <taxon>Bacillati</taxon>
        <taxon>Actinomycetota</taxon>
        <taxon>Actinomycetes</taxon>
        <taxon>Micromonosporales</taxon>
        <taxon>Micromonosporaceae</taxon>
        <taxon>Pilimelia</taxon>
    </lineage>
</organism>
<evidence type="ECO:0000256" key="2">
    <source>
        <dbReference type="ARBA" id="ARBA00008420"/>
    </source>
</evidence>
<comment type="similarity">
    <text evidence="2 10">Belongs to the gluconokinase GntK/GntV family.</text>
</comment>
<dbReference type="GO" id="GO:0019521">
    <property type="term" value="P:D-gluconate metabolic process"/>
    <property type="evidence" value="ECO:0007669"/>
    <property type="project" value="UniProtKB-KW"/>
</dbReference>
<dbReference type="GO" id="GO:0005524">
    <property type="term" value="F:ATP binding"/>
    <property type="evidence" value="ECO:0007669"/>
    <property type="project" value="UniProtKB-KW"/>
</dbReference>
<dbReference type="InterPro" id="IPR031322">
    <property type="entry name" value="Shikimate/glucono_kinase"/>
</dbReference>
<dbReference type="RefSeq" id="WP_189114803.1">
    <property type="nucleotide sequence ID" value="NZ_BMQC01000009.1"/>
</dbReference>
<comment type="pathway">
    <text evidence="1">Carbohydrate acid metabolism.</text>
</comment>
<dbReference type="GO" id="GO:0005737">
    <property type="term" value="C:cytoplasm"/>
    <property type="evidence" value="ECO:0007669"/>
    <property type="project" value="TreeGrafter"/>
</dbReference>
<accession>A0A8J3FIY6</accession>
<proteinExistence type="inferred from homology"/>